<keyword evidence="9" id="KW-1185">Reference proteome</keyword>
<keyword evidence="4" id="KW-0862">Zinc</keyword>
<keyword evidence="3" id="KW-0863">Zinc-finger</keyword>
<dbReference type="GeneID" id="94493688"/>
<evidence type="ECO:0000256" key="2">
    <source>
        <dbReference type="ARBA" id="ARBA00022763"/>
    </source>
</evidence>
<dbReference type="SMART" id="SM00493">
    <property type="entry name" value="TOPRIM"/>
    <property type="match status" value="1"/>
</dbReference>
<evidence type="ECO:0000256" key="4">
    <source>
        <dbReference type="ARBA" id="ARBA00022833"/>
    </source>
</evidence>
<sequence length="200" mass="23536">MAFNMDSPAKEKLEDILKKIPGFTKKQIQRTINYFIETSNEQINELFERINTLKKETIKCEKCNVYSNSVICEICQDKLRDKKLLIVENQTDIKKFEELGIYKGKYFILEKLMDLKFENEIFKKNEQKLLTEAKKYDEIIFALSATIEGQLTTQYLQKKFRDILNVKNTYQLSIGIPLGLQVEYIDPITLKESLLNKTKL</sequence>
<dbReference type="Pfam" id="PF13662">
    <property type="entry name" value="Toprim_4"/>
    <property type="match status" value="1"/>
</dbReference>
<evidence type="ECO:0000256" key="1">
    <source>
        <dbReference type="ARBA" id="ARBA00022723"/>
    </source>
</evidence>
<dbReference type="Proteomes" id="UP001303601">
    <property type="component" value="Chromosome"/>
</dbReference>
<dbReference type="InterPro" id="IPR000093">
    <property type="entry name" value="DNA_Rcmb_RecR"/>
</dbReference>
<evidence type="ECO:0000259" key="7">
    <source>
        <dbReference type="PROSITE" id="PS50880"/>
    </source>
</evidence>
<evidence type="ECO:0000256" key="3">
    <source>
        <dbReference type="ARBA" id="ARBA00022771"/>
    </source>
</evidence>
<keyword evidence="6" id="KW-0234">DNA repair</keyword>
<dbReference type="PANTHER" id="PTHR30446:SF0">
    <property type="entry name" value="RECOMBINATION PROTEIN RECR"/>
    <property type="match status" value="1"/>
</dbReference>
<keyword evidence="1" id="KW-0479">Metal-binding</keyword>
<evidence type="ECO:0000313" key="8">
    <source>
        <dbReference type="EMBL" id="WPB53785.1"/>
    </source>
</evidence>
<dbReference type="Pfam" id="PF21175">
    <property type="entry name" value="RecR_C"/>
    <property type="match status" value="1"/>
</dbReference>
<dbReference type="PROSITE" id="PS01300">
    <property type="entry name" value="RECR"/>
    <property type="match status" value="1"/>
</dbReference>
<dbReference type="PROSITE" id="PS50880">
    <property type="entry name" value="TOPRIM"/>
    <property type="match status" value="1"/>
</dbReference>
<accession>A0ABZ0PAV8</accession>
<dbReference type="EMBL" id="CP137845">
    <property type="protein sequence ID" value="WPB53785.1"/>
    <property type="molecule type" value="Genomic_DNA"/>
</dbReference>
<reference evidence="8" key="1">
    <citation type="submission" date="2023-11" db="EMBL/GenBank/DDBJ databases">
        <title>Completed genome sequence of Mycoplasma equirhinis type strain M432/72.</title>
        <authorList>
            <person name="Spergser J."/>
        </authorList>
    </citation>
    <scope>NUCLEOTIDE SEQUENCE [LARGE SCALE GENOMIC DNA]</scope>
    <source>
        <strain evidence="8">M432/72</strain>
    </source>
</reference>
<evidence type="ECO:0000256" key="5">
    <source>
        <dbReference type="ARBA" id="ARBA00023172"/>
    </source>
</evidence>
<evidence type="ECO:0000313" key="9">
    <source>
        <dbReference type="Proteomes" id="UP001303601"/>
    </source>
</evidence>
<dbReference type="Gene3D" id="3.40.1360.10">
    <property type="match status" value="1"/>
</dbReference>
<proteinExistence type="predicted"/>
<name>A0ABZ0PAV8_9BACT</name>
<dbReference type="PANTHER" id="PTHR30446">
    <property type="entry name" value="RECOMBINATION PROTEIN RECR"/>
    <property type="match status" value="1"/>
</dbReference>
<dbReference type="SUPFAM" id="SSF111304">
    <property type="entry name" value="Recombination protein RecR"/>
    <property type="match status" value="1"/>
</dbReference>
<dbReference type="InterPro" id="IPR006171">
    <property type="entry name" value="TOPRIM_dom"/>
</dbReference>
<keyword evidence="2" id="KW-0227">DNA damage</keyword>
<dbReference type="InterPro" id="IPR023627">
    <property type="entry name" value="Rcmb_RecR"/>
</dbReference>
<dbReference type="InterPro" id="IPR015967">
    <property type="entry name" value="Rcmb_RecR_Znf"/>
</dbReference>
<feature type="domain" description="Toprim" evidence="7">
    <location>
        <begin position="82"/>
        <end position="177"/>
    </location>
</feature>
<protein>
    <submittedName>
        <fullName evidence="8">Toprim domain-containing protein</fullName>
    </submittedName>
</protein>
<organism evidence="8 9">
    <name type="scientific">Metamycoplasma equirhinis</name>
    <dbReference type="NCBI Taxonomy" id="92402"/>
    <lineage>
        <taxon>Bacteria</taxon>
        <taxon>Bacillati</taxon>
        <taxon>Mycoplasmatota</taxon>
        <taxon>Mycoplasmoidales</taxon>
        <taxon>Metamycoplasmataceae</taxon>
        <taxon>Metamycoplasma</taxon>
    </lineage>
</organism>
<keyword evidence="5" id="KW-0233">DNA recombination</keyword>
<evidence type="ECO:0000256" key="6">
    <source>
        <dbReference type="ARBA" id="ARBA00023204"/>
    </source>
</evidence>
<gene>
    <name evidence="8" type="ORF">R9B83_02215</name>
</gene>
<dbReference type="RefSeq" id="WP_140031362.1">
    <property type="nucleotide sequence ID" value="NZ_CP137845.1"/>
</dbReference>